<gene>
    <name evidence="11" type="ORF">SAMN05660429_02556</name>
</gene>
<evidence type="ECO:0000256" key="6">
    <source>
        <dbReference type="ARBA" id="ARBA00022989"/>
    </source>
</evidence>
<feature type="transmembrane region" description="Helical" evidence="9">
    <location>
        <begin position="103"/>
        <end position="125"/>
    </location>
</feature>
<evidence type="ECO:0000256" key="3">
    <source>
        <dbReference type="ARBA" id="ARBA00022475"/>
    </source>
</evidence>
<dbReference type="RefSeq" id="WP_093331193.1">
    <property type="nucleotide sequence ID" value="NZ_AP027363.1"/>
</dbReference>
<dbReference type="PANTHER" id="PTHR35011">
    <property type="entry name" value="2,3-DIKETO-L-GULONATE TRAP TRANSPORTER SMALL PERMEASE PROTEIN YIAM"/>
    <property type="match status" value="1"/>
</dbReference>
<dbReference type="Proteomes" id="UP000199308">
    <property type="component" value="Unassembled WGS sequence"/>
</dbReference>
<sequence>MTTPQTHIEDQSPDEQPFVATDYRIEDWLALTIFTVLSLTVFAQFFSRYVLGGSLGWTEEVARYLLVALTFLGGCMAIRKKTMIQIDFIADRFPQSLKQFSHLFARVFSLLFIGVLIISCALIMPRLTIYQMASLPVSVSALYGAIFIALLIMFYRCLVNLMTSVNSTRTAK</sequence>
<keyword evidence="3" id="KW-1003">Cell membrane</keyword>
<keyword evidence="12" id="KW-1185">Reference proteome</keyword>
<comment type="function">
    <text evidence="9">Part of the tripartite ATP-independent periplasmic (TRAP) transport system.</text>
</comment>
<keyword evidence="2 9" id="KW-0813">Transport</keyword>
<evidence type="ECO:0000313" key="12">
    <source>
        <dbReference type="Proteomes" id="UP000199308"/>
    </source>
</evidence>
<dbReference type="AlphaFoldDB" id="A0A1I0GTH3"/>
<comment type="similarity">
    <text evidence="8 9">Belongs to the TRAP transporter small permease family.</text>
</comment>
<name>A0A1I0GTH3_THASX</name>
<feature type="transmembrane region" description="Helical" evidence="9">
    <location>
        <begin position="61"/>
        <end position="78"/>
    </location>
</feature>
<accession>A0A1I0GTH3</accession>
<reference evidence="11 12" key="1">
    <citation type="submission" date="2016-10" db="EMBL/GenBank/DDBJ databases">
        <authorList>
            <person name="de Groot N.N."/>
        </authorList>
    </citation>
    <scope>NUCLEOTIDE SEQUENCE [LARGE SCALE GENOMIC DNA]</scope>
    <source>
        <strain evidence="11 12">DSM 19706</strain>
    </source>
</reference>
<dbReference type="GO" id="GO:0022857">
    <property type="term" value="F:transmembrane transporter activity"/>
    <property type="evidence" value="ECO:0007669"/>
    <property type="project" value="UniProtKB-UniRule"/>
</dbReference>
<feature type="transmembrane region" description="Helical" evidence="9">
    <location>
        <begin position="137"/>
        <end position="159"/>
    </location>
</feature>
<dbReference type="PANTHER" id="PTHR35011:SF11">
    <property type="entry name" value="TRAP TRANSPORTER SMALL PERMEASE PROTEIN"/>
    <property type="match status" value="1"/>
</dbReference>
<evidence type="ECO:0000256" key="5">
    <source>
        <dbReference type="ARBA" id="ARBA00022692"/>
    </source>
</evidence>
<dbReference type="GO" id="GO:0015740">
    <property type="term" value="P:C4-dicarboxylate transport"/>
    <property type="evidence" value="ECO:0007669"/>
    <property type="project" value="TreeGrafter"/>
</dbReference>
<dbReference type="EMBL" id="FOHK01000013">
    <property type="protein sequence ID" value="SET74475.1"/>
    <property type="molecule type" value="Genomic_DNA"/>
</dbReference>
<dbReference type="OrthoDB" id="2085311at2"/>
<keyword evidence="4 9" id="KW-0997">Cell inner membrane</keyword>
<keyword evidence="7 9" id="KW-0472">Membrane</keyword>
<evidence type="ECO:0000313" key="11">
    <source>
        <dbReference type="EMBL" id="SET74475.1"/>
    </source>
</evidence>
<comment type="subcellular location">
    <subcellularLocation>
        <location evidence="1 9">Cell inner membrane</location>
        <topology evidence="1 9">Multi-pass membrane protein</topology>
    </subcellularLocation>
</comment>
<protein>
    <recommendedName>
        <fullName evidence="9">TRAP transporter small permease protein</fullName>
    </recommendedName>
</protein>
<dbReference type="Pfam" id="PF04290">
    <property type="entry name" value="DctQ"/>
    <property type="match status" value="1"/>
</dbReference>
<evidence type="ECO:0000256" key="4">
    <source>
        <dbReference type="ARBA" id="ARBA00022519"/>
    </source>
</evidence>
<dbReference type="InterPro" id="IPR055348">
    <property type="entry name" value="DctQ"/>
</dbReference>
<organism evidence="11 12">
    <name type="scientific">Thalassotalea agarivorans</name>
    <name type="common">Thalassomonas agarivorans</name>
    <dbReference type="NCBI Taxonomy" id="349064"/>
    <lineage>
        <taxon>Bacteria</taxon>
        <taxon>Pseudomonadati</taxon>
        <taxon>Pseudomonadota</taxon>
        <taxon>Gammaproteobacteria</taxon>
        <taxon>Alteromonadales</taxon>
        <taxon>Colwelliaceae</taxon>
        <taxon>Thalassotalea</taxon>
    </lineage>
</organism>
<dbReference type="GO" id="GO:0005886">
    <property type="term" value="C:plasma membrane"/>
    <property type="evidence" value="ECO:0007669"/>
    <property type="project" value="UniProtKB-SubCell"/>
</dbReference>
<evidence type="ECO:0000256" key="7">
    <source>
        <dbReference type="ARBA" id="ARBA00023136"/>
    </source>
</evidence>
<evidence type="ECO:0000256" key="8">
    <source>
        <dbReference type="ARBA" id="ARBA00038436"/>
    </source>
</evidence>
<evidence type="ECO:0000256" key="1">
    <source>
        <dbReference type="ARBA" id="ARBA00004429"/>
    </source>
</evidence>
<comment type="subunit">
    <text evidence="9">The complex comprises the extracytoplasmic solute receptor protein and the two transmembrane proteins.</text>
</comment>
<feature type="domain" description="Tripartite ATP-independent periplasmic transporters DctQ component" evidence="10">
    <location>
        <begin position="38"/>
        <end position="164"/>
    </location>
</feature>
<dbReference type="InterPro" id="IPR007387">
    <property type="entry name" value="TRAP_DctQ"/>
</dbReference>
<evidence type="ECO:0000259" key="10">
    <source>
        <dbReference type="Pfam" id="PF04290"/>
    </source>
</evidence>
<keyword evidence="6 9" id="KW-1133">Transmembrane helix</keyword>
<feature type="transmembrane region" description="Helical" evidence="9">
    <location>
        <begin position="28"/>
        <end position="49"/>
    </location>
</feature>
<evidence type="ECO:0000256" key="9">
    <source>
        <dbReference type="RuleBase" id="RU369079"/>
    </source>
</evidence>
<evidence type="ECO:0000256" key="2">
    <source>
        <dbReference type="ARBA" id="ARBA00022448"/>
    </source>
</evidence>
<dbReference type="STRING" id="349064.SAMN05660429_02556"/>
<proteinExistence type="inferred from homology"/>
<keyword evidence="5 9" id="KW-0812">Transmembrane</keyword>